<dbReference type="PANTHER" id="PTHR44329">
    <property type="entry name" value="SERINE/THREONINE-PROTEIN KINASE TNNI3K-RELATED"/>
    <property type="match status" value="1"/>
</dbReference>
<feature type="domain" description="Protein kinase" evidence="2">
    <location>
        <begin position="223"/>
        <end position="478"/>
    </location>
</feature>
<dbReference type="InterPro" id="IPR011009">
    <property type="entry name" value="Kinase-like_dom_sf"/>
</dbReference>
<proteinExistence type="predicted"/>
<dbReference type="SMART" id="SM00220">
    <property type="entry name" value="S_TKc"/>
    <property type="match status" value="1"/>
</dbReference>
<evidence type="ECO:0000313" key="4">
    <source>
        <dbReference type="Proteomes" id="UP001189429"/>
    </source>
</evidence>
<comment type="caution">
    <text evidence="3">The sequence shown here is derived from an EMBL/GenBank/DDBJ whole genome shotgun (WGS) entry which is preliminary data.</text>
</comment>
<name>A0ABN9TH62_9DINO</name>
<dbReference type="EMBL" id="CAUYUJ010014724">
    <property type="protein sequence ID" value="CAK0845239.1"/>
    <property type="molecule type" value="Genomic_DNA"/>
</dbReference>
<dbReference type="Gene3D" id="1.10.510.10">
    <property type="entry name" value="Transferase(Phosphotransferase) domain 1"/>
    <property type="match status" value="1"/>
</dbReference>
<keyword evidence="1" id="KW-0547">Nucleotide-binding</keyword>
<keyword evidence="1" id="KW-0067">ATP-binding</keyword>
<accession>A0ABN9TH62</accession>
<dbReference type="PROSITE" id="PS00107">
    <property type="entry name" value="PROTEIN_KINASE_ATP"/>
    <property type="match status" value="1"/>
</dbReference>
<dbReference type="Pfam" id="PF00069">
    <property type="entry name" value="Pkinase"/>
    <property type="match status" value="1"/>
</dbReference>
<dbReference type="InterPro" id="IPR051681">
    <property type="entry name" value="Ser/Thr_Kinases-Pseudokinases"/>
</dbReference>
<evidence type="ECO:0000256" key="1">
    <source>
        <dbReference type="PROSITE-ProRule" id="PRU10141"/>
    </source>
</evidence>
<reference evidence="3" key="1">
    <citation type="submission" date="2023-10" db="EMBL/GenBank/DDBJ databases">
        <authorList>
            <person name="Chen Y."/>
            <person name="Shah S."/>
            <person name="Dougan E. K."/>
            <person name="Thang M."/>
            <person name="Chan C."/>
        </authorList>
    </citation>
    <scope>NUCLEOTIDE SEQUENCE [LARGE SCALE GENOMIC DNA]</scope>
</reference>
<evidence type="ECO:0000313" key="3">
    <source>
        <dbReference type="EMBL" id="CAK0845239.1"/>
    </source>
</evidence>
<dbReference type="Proteomes" id="UP001189429">
    <property type="component" value="Unassembled WGS sequence"/>
</dbReference>
<evidence type="ECO:0000259" key="2">
    <source>
        <dbReference type="PROSITE" id="PS50011"/>
    </source>
</evidence>
<dbReference type="SUPFAM" id="SSF56112">
    <property type="entry name" value="Protein kinase-like (PK-like)"/>
    <property type="match status" value="1"/>
</dbReference>
<dbReference type="InterPro" id="IPR000719">
    <property type="entry name" value="Prot_kinase_dom"/>
</dbReference>
<protein>
    <recommendedName>
        <fullName evidence="2">Protein kinase domain-containing protein</fullName>
    </recommendedName>
</protein>
<dbReference type="PROSITE" id="PS50011">
    <property type="entry name" value="PROTEIN_KINASE_DOM"/>
    <property type="match status" value="1"/>
</dbReference>
<organism evidence="3 4">
    <name type="scientific">Prorocentrum cordatum</name>
    <dbReference type="NCBI Taxonomy" id="2364126"/>
    <lineage>
        <taxon>Eukaryota</taxon>
        <taxon>Sar</taxon>
        <taxon>Alveolata</taxon>
        <taxon>Dinophyceae</taxon>
        <taxon>Prorocentrales</taxon>
        <taxon>Prorocentraceae</taxon>
        <taxon>Prorocentrum</taxon>
    </lineage>
</organism>
<feature type="binding site" evidence="1">
    <location>
        <position position="250"/>
    </location>
    <ligand>
        <name>ATP</name>
        <dbReference type="ChEBI" id="CHEBI:30616"/>
    </ligand>
</feature>
<dbReference type="Gene3D" id="3.30.200.20">
    <property type="entry name" value="Phosphorylase Kinase, domain 1"/>
    <property type="match status" value="1"/>
</dbReference>
<gene>
    <name evidence="3" type="ORF">PCOR1329_LOCUS39088</name>
</gene>
<sequence>MCFYACLQVILSKPYYVALLQGTDPTRFVVQKSDVALHRGVETALTCLMLDGVLTVSHLYFQVRWYYLLPADSVVLLPIAFFFMSSGPDTQGELWSVLTLGSLTLLAITGTWTNEATQRKLFIALLLERNGRVATEFKLEQLGSAQGPSAKALEGEGSSHVSAGIDGVSLVSSRASDRVFDPSWLEGMDSDDSTVADKTKGALRSAAALGHRQKWLIDTNHICLTSRVLGSGSFGLVVEGDFVGTPVAVKIPCGQASLKALLNLWNEMGILRHLRHPNIVAFHGACIQPDSGRVAVVLELVRGRGLDELACGVEGPLEERGREQLLTGVCCGLRYLHSRTPPVVHGDLKGSNVLAVQDAQGNLKPMLLDFGLSRRVRGSSRPPGGTLQYMAPEVLNGSLLDCPADVFSFGRLLFLVVNGVLPLLGMAEHEVRERSRSQSPELDWPKDMVGSALWAMCTSLLDFNPAERPTMLEAHRMLRDCFHGRPGQDSPEPLFHGLAAEKPWPQPWSETYSRLQARAPSAVRDLRPLECAQADGRWGSSMHCNGCEPSDQSVASV</sequence>
<dbReference type="InterPro" id="IPR017441">
    <property type="entry name" value="Protein_kinase_ATP_BS"/>
</dbReference>
<keyword evidence="4" id="KW-1185">Reference proteome</keyword>